<feature type="region of interest" description="Disordered" evidence="1">
    <location>
        <begin position="52"/>
        <end position="80"/>
    </location>
</feature>
<reference evidence="2 3" key="1">
    <citation type="submission" date="2021-06" db="EMBL/GenBank/DDBJ databases">
        <authorList>
            <person name="Palmer J.M."/>
        </authorList>
    </citation>
    <scope>NUCLEOTIDE SEQUENCE [LARGE SCALE GENOMIC DNA]</scope>
    <source>
        <strain evidence="2 3">AS_MEX2019</strain>
        <tissue evidence="2">Muscle</tissue>
    </source>
</reference>
<comment type="caution">
    <text evidence="2">The sequence shown here is derived from an EMBL/GenBank/DDBJ whole genome shotgun (WGS) entry which is preliminary data.</text>
</comment>
<name>A0ABV0Y458_9TELE</name>
<evidence type="ECO:0000313" key="2">
    <source>
        <dbReference type="EMBL" id="MEQ2288335.1"/>
    </source>
</evidence>
<evidence type="ECO:0000313" key="3">
    <source>
        <dbReference type="Proteomes" id="UP001469553"/>
    </source>
</evidence>
<sequence>ILPKLELEFLDFGDQFPAPWIQRDIFPRFNITKLSPLPASLSICGLVGSLPPGIPHPPPKSSDRPSPTRNPDIQPSFHFQ</sequence>
<feature type="non-terminal residue" evidence="2">
    <location>
        <position position="1"/>
    </location>
</feature>
<dbReference type="Proteomes" id="UP001469553">
    <property type="component" value="Unassembled WGS sequence"/>
</dbReference>
<accession>A0ABV0Y458</accession>
<keyword evidence="3" id="KW-1185">Reference proteome</keyword>
<proteinExistence type="predicted"/>
<organism evidence="2 3">
    <name type="scientific">Ameca splendens</name>
    <dbReference type="NCBI Taxonomy" id="208324"/>
    <lineage>
        <taxon>Eukaryota</taxon>
        <taxon>Metazoa</taxon>
        <taxon>Chordata</taxon>
        <taxon>Craniata</taxon>
        <taxon>Vertebrata</taxon>
        <taxon>Euteleostomi</taxon>
        <taxon>Actinopterygii</taxon>
        <taxon>Neopterygii</taxon>
        <taxon>Teleostei</taxon>
        <taxon>Neoteleostei</taxon>
        <taxon>Acanthomorphata</taxon>
        <taxon>Ovalentaria</taxon>
        <taxon>Atherinomorphae</taxon>
        <taxon>Cyprinodontiformes</taxon>
        <taxon>Goodeidae</taxon>
        <taxon>Ameca</taxon>
    </lineage>
</organism>
<protein>
    <submittedName>
        <fullName evidence="2">Uncharacterized protein</fullName>
    </submittedName>
</protein>
<feature type="compositionally biased region" description="Polar residues" evidence="1">
    <location>
        <begin position="64"/>
        <end position="80"/>
    </location>
</feature>
<dbReference type="EMBL" id="JAHRIP010020684">
    <property type="protein sequence ID" value="MEQ2288335.1"/>
    <property type="molecule type" value="Genomic_DNA"/>
</dbReference>
<gene>
    <name evidence="2" type="ORF">AMECASPLE_021606</name>
</gene>
<evidence type="ECO:0000256" key="1">
    <source>
        <dbReference type="SAM" id="MobiDB-lite"/>
    </source>
</evidence>